<evidence type="ECO:0000313" key="4">
    <source>
        <dbReference type="Proteomes" id="UP001201980"/>
    </source>
</evidence>
<feature type="signal peptide" evidence="1">
    <location>
        <begin position="1"/>
        <end position="17"/>
    </location>
</feature>
<accession>A0AAD5RF30</accession>
<dbReference type="InterPro" id="IPR058645">
    <property type="entry name" value="NTF2-like_dom_7"/>
</dbReference>
<feature type="chain" id="PRO_5042000451" description="NTF2-like domain-containing protein" evidence="1">
    <location>
        <begin position="18"/>
        <end position="180"/>
    </location>
</feature>
<proteinExistence type="predicted"/>
<evidence type="ECO:0000256" key="1">
    <source>
        <dbReference type="SAM" id="SignalP"/>
    </source>
</evidence>
<evidence type="ECO:0000259" key="2">
    <source>
        <dbReference type="Pfam" id="PF26534"/>
    </source>
</evidence>
<reference evidence="3" key="1">
    <citation type="submission" date="2022-07" db="EMBL/GenBank/DDBJ databases">
        <title>Draft genome sequence of Zalerion maritima ATCC 34329, a (micro)plastics degrading marine fungus.</title>
        <authorList>
            <person name="Paco A."/>
            <person name="Goncalves M.F.M."/>
            <person name="Rocha-Santos T.A.P."/>
            <person name="Alves A."/>
        </authorList>
    </citation>
    <scope>NUCLEOTIDE SEQUENCE</scope>
    <source>
        <strain evidence="3">ATCC 34329</strain>
    </source>
</reference>
<dbReference type="Proteomes" id="UP001201980">
    <property type="component" value="Unassembled WGS sequence"/>
</dbReference>
<dbReference type="EMBL" id="JAKWBI020001119">
    <property type="protein sequence ID" value="KAJ2891362.1"/>
    <property type="molecule type" value="Genomic_DNA"/>
</dbReference>
<keyword evidence="1" id="KW-0732">Signal</keyword>
<dbReference type="Pfam" id="PF26534">
    <property type="entry name" value="NTF2_7"/>
    <property type="match status" value="1"/>
</dbReference>
<gene>
    <name evidence="3" type="ORF">MKZ38_000521</name>
</gene>
<organism evidence="3 4">
    <name type="scientific">Zalerion maritima</name>
    <dbReference type="NCBI Taxonomy" id="339359"/>
    <lineage>
        <taxon>Eukaryota</taxon>
        <taxon>Fungi</taxon>
        <taxon>Dikarya</taxon>
        <taxon>Ascomycota</taxon>
        <taxon>Pezizomycotina</taxon>
        <taxon>Sordariomycetes</taxon>
        <taxon>Lulworthiomycetidae</taxon>
        <taxon>Lulworthiales</taxon>
        <taxon>Lulworthiaceae</taxon>
        <taxon>Zalerion</taxon>
    </lineage>
</organism>
<feature type="domain" description="NTF2-like" evidence="2">
    <location>
        <begin position="44"/>
        <end position="179"/>
    </location>
</feature>
<sequence>MHLALFLSTLLAGSVAALAVPSKESSKARRGLDIEVALDVDLSTCMTSEDTEDLVNAYIRLVSDFDEDDADRYLVDSFTDTSDSINTLVGNPLGTVTFPSKDAFVAAQLALAGSTPPVEVEDVPAVGCQSIAVIWTATFGDPAQPVRGESTLKTVEVDGDWMFESWDVEFNSIVWQENLS</sequence>
<protein>
    <recommendedName>
        <fullName evidence="2">NTF2-like domain-containing protein</fullName>
    </recommendedName>
</protein>
<evidence type="ECO:0000313" key="3">
    <source>
        <dbReference type="EMBL" id="KAJ2891362.1"/>
    </source>
</evidence>
<dbReference type="AlphaFoldDB" id="A0AAD5RF30"/>
<name>A0AAD5RF30_9PEZI</name>
<comment type="caution">
    <text evidence="3">The sequence shown here is derived from an EMBL/GenBank/DDBJ whole genome shotgun (WGS) entry which is preliminary data.</text>
</comment>
<keyword evidence="4" id="KW-1185">Reference proteome</keyword>